<dbReference type="GO" id="GO:0004148">
    <property type="term" value="F:dihydrolipoyl dehydrogenase (NADH) activity"/>
    <property type="evidence" value="ECO:0007669"/>
    <property type="project" value="UniProtKB-EC"/>
</dbReference>
<dbReference type="GO" id="GO:0050660">
    <property type="term" value="F:flavin adenine dinucleotide binding"/>
    <property type="evidence" value="ECO:0007669"/>
    <property type="project" value="InterPro"/>
</dbReference>
<keyword evidence="14" id="KW-0547">Nucleotide-binding</keyword>
<evidence type="ECO:0000256" key="9">
    <source>
        <dbReference type="ARBA" id="ARBA00023027"/>
    </source>
</evidence>
<keyword evidence="20" id="KW-1185">Reference proteome</keyword>
<feature type="binding site" evidence="14">
    <location>
        <position position="209"/>
    </location>
    <ligand>
        <name>NAD(+)</name>
        <dbReference type="ChEBI" id="CHEBI:57540"/>
    </ligand>
</feature>
<feature type="active site" description="Proton acceptor" evidence="13">
    <location>
        <position position="450"/>
    </location>
</feature>
<evidence type="ECO:0000256" key="6">
    <source>
        <dbReference type="ARBA" id="ARBA00022630"/>
    </source>
</evidence>
<evidence type="ECO:0000259" key="18">
    <source>
        <dbReference type="Pfam" id="PF07992"/>
    </source>
</evidence>
<evidence type="ECO:0000256" key="14">
    <source>
        <dbReference type="PIRSR" id="PIRSR000350-3"/>
    </source>
</evidence>
<comment type="similarity">
    <text evidence="2 16">Belongs to the class-I pyridine nucleotide-disulfide oxidoreductase family.</text>
</comment>
<evidence type="ECO:0000256" key="10">
    <source>
        <dbReference type="ARBA" id="ARBA00023157"/>
    </source>
</evidence>
<evidence type="ECO:0000256" key="3">
    <source>
        <dbReference type="ARBA" id="ARBA00012608"/>
    </source>
</evidence>
<dbReference type="EMBL" id="BJYE01000021">
    <property type="protein sequence ID" value="GEN57220.1"/>
    <property type="molecule type" value="Genomic_DNA"/>
</dbReference>
<comment type="cofactor">
    <cofactor evidence="14 16">
        <name>FAD</name>
        <dbReference type="ChEBI" id="CHEBI:57692"/>
    </cofactor>
    <text evidence="14 16">Binds 1 FAD per subunit.</text>
</comment>
<feature type="binding site" evidence="14">
    <location>
        <position position="51"/>
    </location>
    <ligand>
        <name>FAD</name>
        <dbReference type="ChEBI" id="CHEBI:57692"/>
    </ligand>
</feature>
<keyword evidence="5" id="KW-0963">Cytoplasm</keyword>
<evidence type="ECO:0000256" key="15">
    <source>
        <dbReference type="PIRSR" id="PIRSR000350-4"/>
    </source>
</evidence>
<evidence type="ECO:0000313" key="19">
    <source>
        <dbReference type="EMBL" id="GEN57220.1"/>
    </source>
</evidence>
<dbReference type="AlphaFoldDB" id="A0A511X2N9"/>
<dbReference type="InterPro" id="IPR001100">
    <property type="entry name" value="Pyr_nuc-diS_OxRdtase"/>
</dbReference>
<feature type="binding site" evidence="14">
    <location>
        <position position="317"/>
    </location>
    <ligand>
        <name>FAD</name>
        <dbReference type="ChEBI" id="CHEBI:57692"/>
    </ligand>
</feature>
<feature type="disulfide bond" description="Redox-active" evidence="15">
    <location>
        <begin position="42"/>
        <end position="47"/>
    </location>
</feature>
<evidence type="ECO:0000256" key="8">
    <source>
        <dbReference type="ARBA" id="ARBA00023002"/>
    </source>
</evidence>
<dbReference type="PRINTS" id="PR00411">
    <property type="entry name" value="PNDRDTASEI"/>
</dbReference>
<dbReference type="PANTHER" id="PTHR22912:SF217">
    <property type="entry name" value="DIHYDROLIPOYL DEHYDROGENASE"/>
    <property type="match status" value="1"/>
</dbReference>
<evidence type="ECO:0000256" key="1">
    <source>
        <dbReference type="ARBA" id="ARBA00004496"/>
    </source>
</evidence>
<dbReference type="Pfam" id="PF07992">
    <property type="entry name" value="Pyr_redox_2"/>
    <property type="match status" value="1"/>
</dbReference>
<dbReference type="Gene3D" id="3.50.50.60">
    <property type="entry name" value="FAD/NAD(P)-binding domain"/>
    <property type="match status" value="2"/>
</dbReference>
<dbReference type="InterPro" id="IPR004099">
    <property type="entry name" value="Pyr_nucl-diS_OxRdtase_dimer"/>
</dbReference>
<dbReference type="SUPFAM" id="SSF51905">
    <property type="entry name" value="FAD/NAD(P)-binding domain"/>
    <property type="match status" value="1"/>
</dbReference>
<keyword evidence="6 16" id="KW-0285">Flavoprotein</keyword>
<evidence type="ECO:0000256" key="5">
    <source>
        <dbReference type="ARBA" id="ARBA00022490"/>
    </source>
</evidence>
<dbReference type="InterPro" id="IPR023753">
    <property type="entry name" value="FAD/NAD-binding_dom"/>
</dbReference>
<dbReference type="InterPro" id="IPR036188">
    <property type="entry name" value="FAD/NAD-bd_sf"/>
</dbReference>
<comment type="catalytic activity">
    <reaction evidence="12 16">
        <text>N(6)-[(R)-dihydrolipoyl]-L-lysyl-[protein] + NAD(+) = N(6)-[(R)-lipoyl]-L-lysyl-[protein] + NADH + H(+)</text>
        <dbReference type="Rhea" id="RHEA:15045"/>
        <dbReference type="Rhea" id="RHEA-COMP:10474"/>
        <dbReference type="Rhea" id="RHEA-COMP:10475"/>
        <dbReference type="ChEBI" id="CHEBI:15378"/>
        <dbReference type="ChEBI" id="CHEBI:57540"/>
        <dbReference type="ChEBI" id="CHEBI:57945"/>
        <dbReference type="ChEBI" id="CHEBI:83099"/>
        <dbReference type="ChEBI" id="CHEBI:83100"/>
        <dbReference type="EC" id="1.8.1.4"/>
    </reaction>
</comment>
<evidence type="ECO:0000256" key="11">
    <source>
        <dbReference type="ARBA" id="ARBA00023284"/>
    </source>
</evidence>
<keyword evidence="7 14" id="KW-0274">FAD</keyword>
<comment type="miscellaneous">
    <text evidence="16">The active site is a redox-active disulfide bond.</text>
</comment>
<feature type="binding site" evidence="14">
    <location>
        <begin position="186"/>
        <end position="193"/>
    </location>
    <ligand>
        <name>NAD(+)</name>
        <dbReference type="ChEBI" id="CHEBI:57540"/>
    </ligand>
</feature>
<feature type="domain" description="Pyridine nucleotide-disulphide oxidoreductase dimerisation" evidence="17">
    <location>
        <begin position="352"/>
        <end position="459"/>
    </location>
</feature>
<feature type="domain" description="FAD/NAD(P)-binding" evidence="18">
    <location>
        <begin position="5"/>
        <end position="332"/>
    </location>
</feature>
<dbReference type="OrthoDB" id="9800167at2"/>
<protein>
    <recommendedName>
        <fullName evidence="4 16">Dihydrolipoyl dehydrogenase</fullName>
        <ecNumber evidence="3 16">1.8.1.4</ecNumber>
    </recommendedName>
</protein>
<dbReference type="FunFam" id="3.30.390.30:FF:000001">
    <property type="entry name" value="Dihydrolipoyl dehydrogenase"/>
    <property type="match status" value="1"/>
</dbReference>
<keyword evidence="8 16" id="KW-0560">Oxidoreductase</keyword>
<evidence type="ECO:0000256" key="12">
    <source>
        <dbReference type="ARBA" id="ARBA00049187"/>
    </source>
</evidence>
<dbReference type="RefSeq" id="WP_089800666.1">
    <property type="nucleotide sequence ID" value="NZ_BJYE01000021.1"/>
</dbReference>
<dbReference type="STRING" id="442899.SAMN05720591_1079"/>
<dbReference type="PROSITE" id="PS00076">
    <property type="entry name" value="PYRIDINE_REDOX_1"/>
    <property type="match status" value="1"/>
</dbReference>
<evidence type="ECO:0000313" key="20">
    <source>
        <dbReference type="Proteomes" id="UP000321400"/>
    </source>
</evidence>
<dbReference type="InterPro" id="IPR012999">
    <property type="entry name" value="Pyr_OxRdtase_I_AS"/>
</dbReference>
<reference evidence="19 20" key="1">
    <citation type="submission" date="2019-07" db="EMBL/GenBank/DDBJ databases">
        <title>Whole genome shotgun sequence of Halolactibacillus alkaliphilus NBRC 103919.</title>
        <authorList>
            <person name="Hosoyama A."/>
            <person name="Uohara A."/>
            <person name="Ohji S."/>
            <person name="Ichikawa N."/>
        </authorList>
    </citation>
    <scope>NUCLEOTIDE SEQUENCE [LARGE SCALE GENOMIC DNA]</scope>
    <source>
        <strain evidence="19 20">NBRC 103919</strain>
    </source>
</reference>
<dbReference type="InterPro" id="IPR050151">
    <property type="entry name" value="Class-I_Pyr_Nuc-Dis_Oxidored"/>
</dbReference>
<dbReference type="PIRSF" id="PIRSF000350">
    <property type="entry name" value="Mercury_reductase_MerA"/>
    <property type="match status" value="1"/>
</dbReference>
<keyword evidence="9 14" id="KW-0520">NAD</keyword>
<dbReference type="Proteomes" id="UP000321400">
    <property type="component" value="Unassembled WGS sequence"/>
</dbReference>
<dbReference type="NCBIfam" id="TIGR01350">
    <property type="entry name" value="lipoamide_DH"/>
    <property type="match status" value="1"/>
</dbReference>
<gene>
    <name evidence="19" type="primary">bfmBC</name>
    <name evidence="19" type="ORF">HAL01_16840</name>
</gene>
<evidence type="ECO:0000256" key="4">
    <source>
        <dbReference type="ARBA" id="ARBA00016961"/>
    </source>
</evidence>
<dbReference type="EC" id="1.8.1.4" evidence="3 16"/>
<feature type="binding site" evidence="14">
    <location>
        <position position="276"/>
    </location>
    <ligand>
        <name>NAD(+)</name>
        <dbReference type="ChEBI" id="CHEBI:57540"/>
    </ligand>
</feature>
<dbReference type="Gene3D" id="3.30.390.30">
    <property type="match status" value="1"/>
</dbReference>
<keyword evidence="10" id="KW-1015">Disulfide bond</keyword>
<dbReference type="InterPro" id="IPR016156">
    <property type="entry name" value="FAD/NAD-linked_Rdtase_dimer_sf"/>
</dbReference>
<keyword evidence="11 16" id="KW-0676">Redox-active center</keyword>
<evidence type="ECO:0000256" key="16">
    <source>
        <dbReference type="RuleBase" id="RU003692"/>
    </source>
</evidence>
<dbReference type="GO" id="GO:0005737">
    <property type="term" value="C:cytoplasm"/>
    <property type="evidence" value="ECO:0007669"/>
    <property type="project" value="UniProtKB-SubCell"/>
</dbReference>
<evidence type="ECO:0000256" key="7">
    <source>
        <dbReference type="ARBA" id="ARBA00022827"/>
    </source>
</evidence>
<accession>A0A511X2N9</accession>
<evidence type="ECO:0000256" key="13">
    <source>
        <dbReference type="PIRSR" id="PIRSR000350-2"/>
    </source>
</evidence>
<sequence length="471" mass="51203">MSKNYDLVILGGGMGGYISAIRARQLGKTVAIVEKDRLGGTCLHKGCIPTKALLKSAEVFQTVKKCGLFGVKVKDLAFNYLEAFQRKNTVVDKLYQGVNQLMKKHRVDMYYGVARLLGPSIFSPLAGAVSVETTEETETLIGKQVLIATGAKPRSLESLPFDHQRILSSDSILALEELPTSLTIVGGGVIGVEWASMMLDFGVQVTLVEQQKHLLPGFEPDVQKEILTQLKKRGLKVYVNTTVMGSRVRDDEDLIELTLANEPTPIITSHVLVSAGRIAETDQLGLNNTQIETDDYGFIKVNENFQTKEAHIYAVGDVIGGKQLAHVASFEGKAAVNHMFDQPIDLTPLQFIPSCVYSTPEVATVGLTESEAKALFTHVKTAKYPFQAIGKAIVNDACDGFVKVVINDDTRDVLGVSIIGDKATELISEVGLGMVLNASIEEFGETIHPHPSMSEVIEEVSLLAIDRPVHV</sequence>
<proteinExistence type="inferred from homology"/>
<comment type="subcellular location">
    <subcellularLocation>
        <location evidence="1">Cytoplasm</location>
    </subcellularLocation>
</comment>
<dbReference type="InterPro" id="IPR006258">
    <property type="entry name" value="Lipoamide_DH"/>
</dbReference>
<dbReference type="SUPFAM" id="SSF55424">
    <property type="entry name" value="FAD/NAD-linked reductases, dimerisation (C-terminal) domain"/>
    <property type="match status" value="1"/>
</dbReference>
<evidence type="ECO:0000256" key="2">
    <source>
        <dbReference type="ARBA" id="ARBA00007532"/>
    </source>
</evidence>
<organism evidence="19 20">
    <name type="scientific">Halolactibacillus alkaliphilus</name>
    <dbReference type="NCBI Taxonomy" id="442899"/>
    <lineage>
        <taxon>Bacteria</taxon>
        <taxon>Bacillati</taxon>
        <taxon>Bacillota</taxon>
        <taxon>Bacilli</taxon>
        <taxon>Bacillales</taxon>
        <taxon>Bacillaceae</taxon>
        <taxon>Halolactibacillus</taxon>
    </lineage>
</organism>
<dbReference type="PANTHER" id="PTHR22912">
    <property type="entry name" value="DISULFIDE OXIDOREDUCTASE"/>
    <property type="match status" value="1"/>
</dbReference>
<dbReference type="PRINTS" id="PR00368">
    <property type="entry name" value="FADPNR"/>
</dbReference>
<dbReference type="GO" id="GO:0006103">
    <property type="term" value="P:2-oxoglutarate metabolic process"/>
    <property type="evidence" value="ECO:0007669"/>
    <property type="project" value="TreeGrafter"/>
</dbReference>
<dbReference type="Pfam" id="PF02852">
    <property type="entry name" value="Pyr_redox_dim"/>
    <property type="match status" value="1"/>
</dbReference>
<evidence type="ECO:0000259" key="17">
    <source>
        <dbReference type="Pfam" id="PF02852"/>
    </source>
</evidence>
<name>A0A511X2N9_9BACI</name>
<comment type="caution">
    <text evidence="19">The sequence shown here is derived from an EMBL/GenBank/DDBJ whole genome shotgun (WGS) entry which is preliminary data.</text>
</comment>